<accession>A0A9R1RYM8</accession>
<dbReference type="Pfam" id="PF23925">
    <property type="entry name" value="A-sol_ELP1"/>
    <property type="match status" value="1"/>
</dbReference>
<dbReference type="InterPro" id="IPR056167">
    <property type="entry name" value="A-sol_ELP1"/>
</dbReference>
<reference evidence="2 3" key="1">
    <citation type="submission" date="2017-09" db="EMBL/GenBank/DDBJ databases">
        <authorList>
            <consortium name="International Durum Wheat Genome Sequencing Consortium (IDWGSC)"/>
            <person name="Milanesi L."/>
        </authorList>
    </citation>
    <scope>NUCLEOTIDE SEQUENCE [LARGE SCALE GENOMIC DNA]</scope>
    <source>
        <strain evidence="3">cv. Svevo</strain>
    </source>
</reference>
<evidence type="ECO:0000313" key="2">
    <source>
        <dbReference type="EMBL" id="VAH73371.1"/>
    </source>
</evidence>
<organism evidence="2 3">
    <name type="scientific">Triticum turgidum subsp. durum</name>
    <name type="common">Durum wheat</name>
    <name type="synonym">Triticum durum</name>
    <dbReference type="NCBI Taxonomy" id="4567"/>
    <lineage>
        <taxon>Eukaryota</taxon>
        <taxon>Viridiplantae</taxon>
        <taxon>Streptophyta</taxon>
        <taxon>Embryophyta</taxon>
        <taxon>Tracheophyta</taxon>
        <taxon>Spermatophyta</taxon>
        <taxon>Magnoliopsida</taxon>
        <taxon>Liliopsida</taxon>
        <taxon>Poales</taxon>
        <taxon>Poaceae</taxon>
        <taxon>BOP clade</taxon>
        <taxon>Pooideae</taxon>
        <taxon>Triticodae</taxon>
        <taxon>Triticeae</taxon>
        <taxon>Triticinae</taxon>
        <taxon>Triticum</taxon>
    </lineage>
</organism>
<protein>
    <recommendedName>
        <fullName evidence="1">ELP1 alpha-solenoid domain-containing protein</fullName>
    </recommendedName>
</protein>
<dbReference type="PANTHER" id="PTHR12747:SF0">
    <property type="entry name" value="ELONGATOR COMPLEX PROTEIN 1"/>
    <property type="match status" value="1"/>
</dbReference>
<proteinExistence type="predicted"/>
<dbReference type="GO" id="GO:0000049">
    <property type="term" value="F:tRNA binding"/>
    <property type="evidence" value="ECO:0007669"/>
    <property type="project" value="TreeGrafter"/>
</dbReference>
<name>A0A9R1RYM8_TRITD</name>
<evidence type="ECO:0000259" key="1">
    <source>
        <dbReference type="Pfam" id="PF23925"/>
    </source>
</evidence>
<dbReference type="InterPro" id="IPR006849">
    <property type="entry name" value="Elp1"/>
</dbReference>
<gene>
    <name evidence="2" type="ORF">TRITD_3Bv1G039480</name>
</gene>
<dbReference type="Gramene" id="TRITD3Bv1G039480.1">
    <property type="protein sequence ID" value="TRITD3Bv1G039480.1"/>
    <property type="gene ID" value="TRITD3Bv1G039480"/>
</dbReference>
<feature type="domain" description="ELP1 alpha-solenoid" evidence="1">
    <location>
        <begin position="10"/>
        <end position="131"/>
    </location>
</feature>
<dbReference type="GO" id="GO:0033588">
    <property type="term" value="C:elongator holoenzyme complex"/>
    <property type="evidence" value="ECO:0007669"/>
    <property type="project" value="InterPro"/>
</dbReference>
<dbReference type="AlphaFoldDB" id="A0A9R1RYM8"/>
<dbReference type="PANTHER" id="PTHR12747">
    <property type="entry name" value="ELONGATOR COMPLEX PROTEIN 1"/>
    <property type="match status" value="1"/>
</dbReference>
<dbReference type="EMBL" id="LT934116">
    <property type="protein sequence ID" value="VAH73371.1"/>
    <property type="molecule type" value="Genomic_DNA"/>
</dbReference>
<evidence type="ECO:0000313" key="3">
    <source>
        <dbReference type="Proteomes" id="UP000324705"/>
    </source>
</evidence>
<dbReference type="GO" id="GO:0005829">
    <property type="term" value="C:cytosol"/>
    <property type="evidence" value="ECO:0007669"/>
    <property type="project" value="TreeGrafter"/>
</dbReference>
<dbReference type="Proteomes" id="UP000324705">
    <property type="component" value="Chromosome 3B"/>
</dbReference>
<keyword evidence="3" id="KW-1185">Reference proteome</keyword>
<dbReference type="GO" id="GO:0002926">
    <property type="term" value="P:tRNA wobble base 5-methoxycarbonylmethyl-2-thiouridinylation"/>
    <property type="evidence" value="ECO:0007669"/>
    <property type="project" value="TreeGrafter"/>
</dbReference>
<sequence length="278" mass="31413">MDSENLHGALSENKVTSALMSIRKALEEQIEESSSRELCILTTLACSEPPLLEETLNRIKVIRELELHGVDDGRRKLYPSAEESLKHLLWLREPETVFNAALGLYDLSLATIVALNSQKDPKEFLPFLKGLECLPPSFMRYTIDLKLSRYESALRNIVSPGLLNFTKEDILQLAQELCDEFQALGKPGDAAKTEHCLDVDRGVGCYIMAREWEEALRVAYMHSRQDLVDTVKDAALEFAALLISEYQEGLLKVGKYLARYVAVRKRRLSLAAKLQSKE</sequence>